<reference evidence="2 3" key="1">
    <citation type="submission" date="2007-05" db="EMBL/GenBank/DDBJ databases">
        <title>Complete sequence of chromosome of Acidiphilium cryptum JF-5.</title>
        <authorList>
            <consortium name="US DOE Joint Genome Institute"/>
            <person name="Copeland A."/>
            <person name="Lucas S."/>
            <person name="Lapidus A."/>
            <person name="Barry K."/>
            <person name="Detter J.C."/>
            <person name="Glavina del Rio T."/>
            <person name="Hammon N."/>
            <person name="Israni S."/>
            <person name="Dalin E."/>
            <person name="Tice H."/>
            <person name="Pitluck S."/>
            <person name="Sims D."/>
            <person name="Brettin T."/>
            <person name="Bruce D."/>
            <person name="Han C."/>
            <person name="Schmutz J."/>
            <person name="Larimer F."/>
            <person name="Land M."/>
            <person name="Hauser L."/>
            <person name="Kyrpides N."/>
            <person name="Kim E."/>
            <person name="Magnuson T."/>
            <person name="Richardson P."/>
        </authorList>
    </citation>
    <scope>NUCLEOTIDE SEQUENCE [LARGE SCALE GENOMIC DNA]</scope>
    <source>
        <strain evidence="2 3">JF-5</strain>
    </source>
</reference>
<evidence type="ECO:0000313" key="2">
    <source>
        <dbReference type="EMBL" id="ABQ31186.1"/>
    </source>
</evidence>
<dbReference type="AlphaFoldDB" id="A5G004"/>
<evidence type="ECO:0000313" key="3">
    <source>
        <dbReference type="Proteomes" id="UP000000245"/>
    </source>
</evidence>
<dbReference type="RefSeq" id="WP_007421976.1">
    <property type="nucleotide sequence ID" value="NC_009484.1"/>
</dbReference>
<proteinExistence type="predicted"/>
<dbReference type="HOGENOM" id="CLU_2191240_0_0_5"/>
<dbReference type="STRING" id="349163.Acry_1985"/>
<sequence length="108" mass="11324">MTIGTILRATIPALALAFTMSAAGTAQAATKKAPDSKAKTHHVAHAAALPGYKTLGAAKAACHGTVVWHATGSKVFHGEKSKYFGKTKRGAYVCEKVALEHHLHASKY</sequence>
<feature type="signal peptide" evidence="1">
    <location>
        <begin position="1"/>
        <end position="28"/>
    </location>
</feature>
<feature type="chain" id="PRO_5002683134" evidence="1">
    <location>
        <begin position="29"/>
        <end position="108"/>
    </location>
</feature>
<dbReference type="EMBL" id="CP000697">
    <property type="protein sequence ID" value="ABQ31186.1"/>
    <property type="molecule type" value="Genomic_DNA"/>
</dbReference>
<dbReference type="Proteomes" id="UP000000245">
    <property type="component" value="Chromosome"/>
</dbReference>
<gene>
    <name evidence="2" type="ordered locus">Acry_1985</name>
</gene>
<organism evidence="2 3">
    <name type="scientific">Acidiphilium cryptum (strain JF-5)</name>
    <dbReference type="NCBI Taxonomy" id="349163"/>
    <lineage>
        <taxon>Bacteria</taxon>
        <taxon>Pseudomonadati</taxon>
        <taxon>Pseudomonadota</taxon>
        <taxon>Alphaproteobacteria</taxon>
        <taxon>Acetobacterales</taxon>
        <taxon>Acidocellaceae</taxon>
        <taxon>Acidiphilium</taxon>
    </lineage>
</organism>
<accession>A5G004</accession>
<keyword evidence="1" id="KW-0732">Signal</keyword>
<dbReference type="KEGG" id="acr:Acry_1985"/>
<name>A5G004_ACICJ</name>
<keyword evidence="3" id="KW-1185">Reference proteome</keyword>
<protein>
    <submittedName>
        <fullName evidence="2">Uncharacterized protein</fullName>
    </submittedName>
</protein>
<evidence type="ECO:0000256" key="1">
    <source>
        <dbReference type="SAM" id="SignalP"/>
    </source>
</evidence>